<dbReference type="InterPro" id="IPR008356">
    <property type="entry name" value="Tyr_Pase_KIM-con"/>
</dbReference>
<protein>
    <recommendedName>
        <fullName evidence="1">protein-tyrosine-phosphatase</fullName>
        <ecNumber evidence="1">3.1.3.48</ecNumber>
    </recommendedName>
</protein>
<name>A0A6P3X7E6_DINQU</name>
<dbReference type="GO" id="GO:0005886">
    <property type="term" value="C:plasma membrane"/>
    <property type="evidence" value="ECO:0007669"/>
    <property type="project" value="TreeGrafter"/>
</dbReference>
<keyword evidence="7" id="KW-1133">Transmembrane helix</keyword>
<feature type="region of interest" description="Disordered" evidence="6">
    <location>
        <begin position="30"/>
        <end position="328"/>
    </location>
</feature>
<dbReference type="SUPFAM" id="SSF52799">
    <property type="entry name" value="(Phosphotyrosine protein) phosphatases II"/>
    <property type="match status" value="1"/>
</dbReference>
<dbReference type="OrthoDB" id="5794147at2759"/>
<feature type="compositionally biased region" description="Polar residues" evidence="6">
    <location>
        <begin position="622"/>
        <end position="635"/>
    </location>
</feature>
<dbReference type="GO" id="GO:0019901">
    <property type="term" value="F:protein kinase binding"/>
    <property type="evidence" value="ECO:0007669"/>
    <property type="project" value="TreeGrafter"/>
</dbReference>
<evidence type="ECO:0000256" key="5">
    <source>
        <dbReference type="PIRSR" id="PIRSR608356-50"/>
    </source>
</evidence>
<feature type="compositionally biased region" description="Polar residues" evidence="6">
    <location>
        <begin position="475"/>
        <end position="484"/>
    </location>
</feature>
<keyword evidence="2" id="KW-0597">Phosphoprotein</keyword>
<evidence type="ECO:0000256" key="1">
    <source>
        <dbReference type="ARBA" id="ARBA00013064"/>
    </source>
</evidence>
<feature type="compositionally biased region" description="Polar residues" evidence="6">
    <location>
        <begin position="723"/>
        <end position="733"/>
    </location>
</feature>
<feature type="compositionally biased region" description="Polar residues" evidence="6">
    <location>
        <begin position="56"/>
        <end position="67"/>
    </location>
</feature>
<dbReference type="PROSITE" id="PS00383">
    <property type="entry name" value="TYR_PHOSPHATASE_1"/>
    <property type="match status" value="1"/>
</dbReference>
<feature type="chain" id="PRO_5027842712" description="protein-tyrosine-phosphatase" evidence="8">
    <location>
        <begin position="28"/>
        <end position="1453"/>
    </location>
</feature>
<evidence type="ECO:0000313" key="11">
    <source>
        <dbReference type="Proteomes" id="UP000515204"/>
    </source>
</evidence>
<feature type="compositionally biased region" description="Low complexity" evidence="6">
    <location>
        <begin position="817"/>
        <end position="827"/>
    </location>
</feature>
<feature type="compositionally biased region" description="Polar residues" evidence="6">
    <location>
        <begin position="881"/>
        <end position="891"/>
    </location>
</feature>
<dbReference type="PROSITE" id="PS50055">
    <property type="entry name" value="TYR_PHOSPHATASE_PTP"/>
    <property type="match status" value="1"/>
</dbReference>
<dbReference type="Gene3D" id="3.90.190.10">
    <property type="entry name" value="Protein tyrosine phosphatase superfamily"/>
    <property type="match status" value="1"/>
</dbReference>
<feature type="compositionally biased region" description="Polar residues" evidence="6">
    <location>
        <begin position="32"/>
        <end position="48"/>
    </location>
</feature>
<dbReference type="KEGG" id="dqu:106744246"/>
<accession>A0A6P3X7E6</accession>
<feature type="compositionally biased region" description="Low complexity" evidence="6">
    <location>
        <begin position="667"/>
        <end position="689"/>
    </location>
</feature>
<feature type="compositionally biased region" description="Polar residues" evidence="6">
    <location>
        <begin position="255"/>
        <end position="265"/>
    </location>
</feature>
<dbReference type="EC" id="3.1.3.48" evidence="1"/>
<evidence type="ECO:0000313" key="12">
    <source>
        <dbReference type="RefSeq" id="XP_014474321.1"/>
    </source>
</evidence>
<evidence type="ECO:0000256" key="8">
    <source>
        <dbReference type="SAM" id="SignalP"/>
    </source>
</evidence>
<feature type="compositionally biased region" description="Polar residues" evidence="6">
    <location>
        <begin position="845"/>
        <end position="860"/>
    </location>
</feature>
<evidence type="ECO:0000256" key="6">
    <source>
        <dbReference type="SAM" id="MobiDB-lite"/>
    </source>
</evidence>
<feature type="transmembrane region" description="Helical" evidence="7">
    <location>
        <begin position="1084"/>
        <end position="1107"/>
    </location>
</feature>
<feature type="region of interest" description="Disordered" evidence="6">
    <location>
        <begin position="817"/>
        <end position="967"/>
    </location>
</feature>
<feature type="compositionally biased region" description="Polar residues" evidence="6">
    <location>
        <begin position="160"/>
        <end position="169"/>
    </location>
</feature>
<dbReference type="InterPro" id="IPR000242">
    <property type="entry name" value="PTP_cat"/>
</dbReference>
<dbReference type="RefSeq" id="XP_014474321.1">
    <property type="nucleotide sequence ID" value="XM_014618835.1"/>
</dbReference>
<dbReference type="GO" id="GO:0005829">
    <property type="term" value="C:cytosol"/>
    <property type="evidence" value="ECO:0007669"/>
    <property type="project" value="TreeGrafter"/>
</dbReference>
<feature type="compositionally biased region" description="Basic and acidic residues" evidence="6">
    <location>
        <begin position="304"/>
        <end position="322"/>
    </location>
</feature>
<dbReference type="FunFam" id="3.90.190.10:FF:000098">
    <property type="entry name" value="Protein-tryrosine phosphatase"/>
    <property type="match status" value="1"/>
</dbReference>
<dbReference type="GO" id="GO:0004725">
    <property type="term" value="F:protein tyrosine phosphatase activity"/>
    <property type="evidence" value="ECO:0007669"/>
    <property type="project" value="UniProtKB-EC"/>
</dbReference>
<keyword evidence="8" id="KW-0732">Signal</keyword>
<keyword evidence="7" id="KW-0472">Membrane</keyword>
<feature type="region of interest" description="Disordered" evidence="6">
    <location>
        <begin position="359"/>
        <end position="777"/>
    </location>
</feature>
<dbReference type="GO" id="GO:0030054">
    <property type="term" value="C:cell junction"/>
    <property type="evidence" value="ECO:0007669"/>
    <property type="project" value="TreeGrafter"/>
</dbReference>
<feature type="compositionally biased region" description="Basic and acidic residues" evidence="6">
    <location>
        <begin position="371"/>
        <end position="386"/>
    </location>
</feature>
<dbReference type="InterPro" id="IPR016130">
    <property type="entry name" value="Tyr_Pase_AS"/>
</dbReference>
<dbReference type="InterPro" id="IPR003595">
    <property type="entry name" value="Tyr_Pase_cat"/>
</dbReference>
<feature type="domain" description="Tyrosine-protein phosphatase" evidence="9">
    <location>
        <begin position="1208"/>
        <end position="1441"/>
    </location>
</feature>
<feature type="compositionally biased region" description="Basic and acidic residues" evidence="6">
    <location>
        <begin position="101"/>
        <end position="111"/>
    </location>
</feature>
<feature type="signal peptide" evidence="8">
    <location>
        <begin position="1"/>
        <end position="27"/>
    </location>
</feature>
<evidence type="ECO:0000256" key="7">
    <source>
        <dbReference type="SAM" id="Phobius"/>
    </source>
</evidence>
<dbReference type="InterPro" id="IPR029021">
    <property type="entry name" value="Prot-tyrosine_phosphatase-like"/>
</dbReference>
<evidence type="ECO:0000259" key="10">
    <source>
        <dbReference type="PROSITE" id="PS50056"/>
    </source>
</evidence>
<reference evidence="12" key="1">
    <citation type="submission" date="2025-08" db="UniProtKB">
        <authorList>
            <consortium name="RefSeq"/>
        </authorList>
    </citation>
    <scope>IDENTIFICATION</scope>
</reference>
<feature type="compositionally biased region" description="Basic and acidic residues" evidence="6">
    <location>
        <begin position="587"/>
        <end position="596"/>
    </location>
</feature>
<feature type="compositionally biased region" description="Basic and acidic residues" evidence="6">
    <location>
        <begin position="267"/>
        <end position="288"/>
    </location>
</feature>
<dbReference type="PANTHER" id="PTHR46198:SF4">
    <property type="entry name" value="PROTEIN-TYROSINE-PHOSPHATASE"/>
    <property type="match status" value="1"/>
</dbReference>
<feature type="domain" description="Tyrosine specific protein phosphatases" evidence="10">
    <location>
        <begin position="1355"/>
        <end position="1432"/>
    </location>
</feature>
<dbReference type="GO" id="GO:0007165">
    <property type="term" value="P:signal transduction"/>
    <property type="evidence" value="ECO:0007669"/>
    <property type="project" value="TreeGrafter"/>
</dbReference>
<dbReference type="Pfam" id="PF00102">
    <property type="entry name" value="Y_phosphatase"/>
    <property type="match status" value="1"/>
</dbReference>
<dbReference type="SMART" id="SM00404">
    <property type="entry name" value="PTPc_motif"/>
    <property type="match status" value="1"/>
</dbReference>
<feature type="active site" description="Phosphocysteine intermediate" evidence="5">
    <location>
        <position position="1382"/>
    </location>
</feature>
<dbReference type="InterPro" id="IPR000387">
    <property type="entry name" value="Tyr_Pase_dom"/>
</dbReference>
<dbReference type="CDD" id="cd00047">
    <property type="entry name" value="PTPc"/>
    <property type="match status" value="1"/>
</dbReference>
<feature type="compositionally biased region" description="Polar residues" evidence="6">
    <location>
        <begin position="597"/>
        <end position="608"/>
    </location>
</feature>
<dbReference type="Proteomes" id="UP000515204">
    <property type="component" value="Unplaced"/>
</dbReference>
<keyword evidence="3" id="KW-0378">Hydrolase</keyword>
<evidence type="ECO:0000256" key="4">
    <source>
        <dbReference type="ARBA" id="ARBA00022912"/>
    </source>
</evidence>
<evidence type="ECO:0000256" key="3">
    <source>
        <dbReference type="ARBA" id="ARBA00022801"/>
    </source>
</evidence>
<dbReference type="SMART" id="SM00194">
    <property type="entry name" value="PTPc"/>
    <property type="match status" value="1"/>
</dbReference>
<gene>
    <name evidence="12" type="primary">LOC106744246</name>
</gene>
<sequence>MTRRGTTVFALGVCIGTFLLLFGDALAEVTERTSSTPSGRLDSQATSTPRREATPVVSTRTVSPNQSIIREEEEERNVEPATSRGVHDEEDGSRNNVGDEGAGRRDEEKSDAPSVSGNGTDDSAAGEIESLSEGRKPRYGEISTESSGKSAKAERAVGLSRTNELTVATTKPALNDSKQDNKRNSANATLEESPDEGVLGESVSPKEELAGESTGGKNMDVEATSADRTLPEETSFVNSEDGRRNSTANVGEITTVASTGESPTSEEVAKSDGKKDRMNKLERKELVPKPDANLARLTEDAEESRDRESTTARGAQREDRVPKSGKVVTAASEAFDLEKIDEKGHEGAVSLINDTYVNYKTESESDGSGRSSRDPKKEVEIVEDVSHQPVLKIVAIENGTAGNDSHANELAGEQGGIVHDKRGGPSEDEDREERRTLPSGSNATASEEGGTGEWKSESSQLKPLETTIPSVKATGRTSPEATTPSPIPQGRTIGFPDVNEFPSVEVKPTAPVAPETLGQKPYPYVKSGVESPRPTTPAGLRSRSSSNGDLVEETSAYENTIGREDSGRKFIVTEPSVVIENSILQQKPDDKGRKESANSTTESPSLATATVIPGTQEAIGPTNETFPAKSYSSATPKDDAPQAAQGKAAGDEGYDVTGNGITEVGLPSEASGRSEPSSSRSTPTTTPASLNTDIQTDPEEAMMIRSTLDVTESTIVPLDTATPEANKSTSSMTPEGGEAPLENTTESMPTANATLQPSTESPLPSTLNPDESPVPTSTSIEFEFIGLTEAPNGTNTTEKSTGGRIFEEQTVPSRITIPIPTIPDSSTRNSSAEEETTRAEDSTELLPTTMDQASSAMNESTEVKVPPAATRSTVDEPIGNEVTTIDFTDSPVTEDPPTPKDSRFDANVTETSAPTDPPPGVTTPTNATKSPPAPFAPTLEPEVPTWAAPNSTESAEEEVTKSIPPQPQDEVTSLVKIVMEGSLQDICPHLPELRSALASGLTDGMDKLVSWKQIFIHQNPCLEPPSSTPTSMDVASILVYVVDEDGKFDAAMTKFLPNLEKVLHDFPVRIRKFVLVPEADSGNAIAVVVVSSVAFICLVLLAGLLFIMRKRQTRFNYGERCRPVSLDAYSLDSVSAYSSVRRKVAPRTSKRSYGNPTFEDSSAIPSHPLNFAGLSSFYNDVNVIDEEFSNIPQVSVKIDELPPGTEVKNRYANVIPLPETRVPLERLNNDATSEYINASYVRGPKNATKYYIACQAPLDSTVTDFWRMIWEQQCKVIIMLTDLVENGVEKCTEYIPPSEVTDCHRLYGDFQVTLKKRETKEKYAISTLHLKNLENNTFREVFHIWYLWPVSGVESDGAGLIAVLLEARALQRGGPGPIVVHCSSGTGRTGTLIALDLGIRQYEITRTVDVPRVVYTIRRDRAGAVQTKEQYAFIYKALNLYATKLAGGVLEST</sequence>
<proteinExistence type="predicted"/>
<dbReference type="GeneID" id="106744246"/>
<keyword evidence="4" id="KW-0904">Protein phosphatase</keyword>
<dbReference type="PRINTS" id="PR00700">
    <property type="entry name" value="PRTYPHPHTASE"/>
</dbReference>
<dbReference type="GO" id="GO:0009653">
    <property type="term" value="P:anatomical structure morphogenesis"/>
    <property type="evidence" value="ECO:0007669"/>
    <property type="project" value="UniProtKB-ARBA"/>
</dbReference>
<dbReference type="PANTHER" id="PTHR46198">
    <property type="entry name" value="PROTEIN-TYROSINE-PHOSPHATASE"/>
    <property type="match status" value="1"/>
</dbReference>
<evidence type="ECO:0000259" key="9">
    <source>
        <dbReference type="PROSITE" id="PS50055"/>
    </source>
</evidence>
<feature type="compositionally biased region" description="Polar residues" evidence="6">
    <location>
        <begin position="742"/>
        <end position="777"/>
    </location>
</feature>
<dbReference type="GO" id="GO:0048666">
    <property type="term" value="P:neuron development"/>
    <property type="evidence" value="ECO:0007669"/>
    <property type="project" value="UniProtKB-ARBA"/>
</dbReference>
<keyword evidence="7" id="KW-0812">Transmembrane</keyword>
<evidence type="ECO:0000256" key="2">
    <source>
        <dbReference type="ARBA" id="ARBA00022553"/>
    </source>
</evidence>
<dbReference type="PROSITE" id="PS50056">
    <property type="entry name" value="TYR_PHOSPHATASE_2"/>
    <property type="match status" value="1"/>
</dbReference>
<keyword evidence="11" id="KW-1185">Reference proteome</keyword>
<organism evidence="11 12">
    <name type="scientific">Dinoponera quadriceps</name>
    <name type="common">South American ant</name>
    <dbReference type="NCBI Taxonomy" id="609295"/>
    <lineage>
        <taxon>Eukaryota</taxon>
        <taxon>Metazoa</taxon>
        <taxon>Ecdysozoa</taxon>
        <taxon>Arthropoda</taxon>
        <taxon>Hexapoda</taxon>
        <taxon>Insecta</taxon>
        <taxon>Pterygota</taxon>
        <taxon>Neoptera</taxon>
        <taxon>Endopterygota</taxon>
        <taxon>Hymenoptera</taxon>
        <taxon>Apocrita</taxon>
        <taxon>Aculeata</taxon>
        <taxon>Formicoidea</taxon>
        <taxon>Formicidae</taxon>
        <taxon>Ponerinae</taxon>
        <taxon>Ponerini</taxon>
        <taxon>Dinoponera</taxon>
    </lineage>
</organism>